<evidence type="ECO:0000313" key="1">
    <source>
        <dbReference type="EMBL" id="PIA52095.1"/>
    </source>
</evidence>
<gene>
    <name evidence="1" type="ORF">AQUCO_01000168v1</name>
</gene>
<proteinExistence type="predicted"/>
<keyword evidence="2" id="KW-1185">Reference proteome</keyword>
<dbReference type="InParanoid" id="A0A2G5E8M7"/>
<name>A0A2G5E8M7_AQUCA</name>
<dbReference type="AlphaFoldDB" id="A0A2G5E8M7"/>
<organism evidence="1 2">
    <name type="scientific">Aquilegia coerulea</name>
    <name type="common">Rocky mountain columbine</name>
    <dbReference type="NCBI Taxonomy" id="218851"/>
    <lineage>
        <taxon>Eukaryota</taxon>
        <taxon>Viridiplantae</taxon>
        <taxon>Streptophyta</taxon>
        <taxon>Embryophyta</taxon>
        <taxon>Tracheophyta</taxon>
        <taxon>Spermatophyta</taxon>
        <taxon>Magnoliopsida</taxon>
        <taxon>Ranunculales</taxon>
        <taxon>Ranunculaceae</taxon>
        <taxon>Thalictroideae</taxon>
        <taxon>Aquilegia</taxon>
    </lineage>
</organism>
<sequence length="73" mass="8104">MALIFISLPFSSPSINSLTRLSTSFLFTLLSISMPIPQWTHAYLQFVCCSAKKGQHIIGTPAHTLSKVEFHPL</sequence>
<accession>A0A2G5E8M7</accession>
<reference evidence="1 2" key="1">
    <citation type="submission" date="2017-09" db="EMBL/GenBank/DDBJ databases">
        <title>WGS assembly of Aquilegia coerulea Goldsmith.</title>
        <authorList>
            <person name="Hodges S."/>
            <person name="Kramer E."/>
            <person name="Nordborg M."/>
            <person name="Tomkins J."/>
            <person name="Borevitz J."/>
            <person name="Derieg N."/>
            <person name="Yan J."/>
            <person name="Mihaltcheva S."/>
            <person name="Hayes R.D."/>
            <person name="Rokhsar D."/>
        </authorList>
    </citation>
    <scope>NUCLEOTIDE SEQUENCE [LARGE SCALE GENOMIC DNA]</scope>
    <source>
        <strain evidence="2">cv. Goldsmith</strain>
    </source>
</reference>
<dbReference type="Proteomes" id="UP000230069">
    <property type="component" value="Unassembled WGS sequence"/>
</dbReference>
<dbReference type="OrthoDB" id="1937600at2759"/>
<evidence type="ECO:0000313" key="2">
    <source>
        <dbReference type="Proteomes" id="UP000230069"/>
    </source>
</evidence>
<dbReference type="EMBL" id="KZ305027">
    <property type="protein sequence ID" value="PIA52095.1"/>
    <property type="molecule type" value="Genomic_DNA"/>
</dbReference>
<protein>
    <submittedName>
        <fullName evidence="1">Uncharacterized protein</fullName>
    </submittedName>
</protein>